<evidence type="ECO:0000256" key="10">
    <source>
        <dbReference type="ARBA" id="ARBA00023034"/>
    </source>
</evidence>
<dbReference type="InterPro" id="IPR003406">
    <property type="entry name" value="Glyco_trans_14"/>
</dbReference>
<dbReference type="PANTHER" id="PTHR46025:SF3">
    <property type="entry name" value="XYLOSYLTRANSFERASE OXT"/>
    <property type="match status" value="1"/>
</dbReference>
<evidence type="ECO:0000256" key="2">
    <source>
        <dbReference type="ARBA" id="ARBA00004648"/>
    </source>
</evidence>
<protein>
    <recommendedName>
        <fullName evidence="14">Peptide O-xylosyltransferase</fullName>
    </recommendedName>
</protein>
<evidence type="ECO:0000256" key="4">
    <source>
        <dbReference type="ARBA" id="ARBA00022679"/>
    </source>
</evidence>
<dbReference type="AlphaFoldDB" id="A0A1H6MQW3"/>
<evidence type="ECO:0000256" key="7">
    <source>
        <dbReference type="ARBA" id="ARBA00022824"/>
    </source>
</evidence>
<dbReference type="PANTHER" id="PTHR46025">
    <property type="entry name" value="XYLOSYLTRANSFERASE OXT"/>
    <property type="match status" value="1"/>
</dbReference>
<proteinExistence type="predicted"/>
<dbReference type="RefSeq" id="WP_090848341.1">
    <property type="nucleotide sequence ID" value="NZ_FNXG01000004.1"/>
</dbReference>
<evidence type="ECO:0000256" key="11">
    <source>
        <dbReference type="ARBA" id="ARBA00023136"/>
    </source>
</evidence>
<dbReference type="STRING" id="65735.SAMN04488075_2416"/>
<dbReference type="Pfam" id="PF19349">
    <property type="entry name" value="DUF5927"/>
    <property type="match status" value="1"/>
</dbReference>
<reference evidence="17" key="1">
    <citation type="submission" date="2016-10" db="EMBL/GenBank/DDBJ databases">
        <authorList>
            <person name="Varghese N."/>
            <person name="Submissions S."/>
        </authorList>
    </citation>
    <scope>NUCLEOTIDE SEQUENCE [LARGE SCALE GENOMIC DNA]</scope>
    <source>
        <strain evidence="17">DSM 11593</strain>
    </source>
</reference>
<keyword evidence="17" id="KW-1185">Reference proteome</keyword>
<dbReference type="GO" id="GO:0046872">
    <property type="term" value="F:metal ion binding"/>
    <property type="evidence" value="ECO:0007669"/>
    <property type="project" value="UniProtKB-KW"/>
</dbReference>
<organism evidence="16 17">
    <name type="scientific">Paracoccus alkenifer</name>
    <dbReference type="NCBI Taxonomy" id="65735"/>
    <lineage>
        <taxon>Bacteria</taxon>
        <taxon>Pseudomonadati</taxon>
        <taxon>Pseudomonadota</taxon>
        <taxon>Alphaproteobacteria</taxon>
        <taxon>Rhodobacterales</taxon>
        <taxon>Paracoccaceae</taxon>
        <taxon>Paracoccus</taxon>
    </lineage>
</organism>
<evidence type="ECO:0000256" key="14">
    <source>
        <dbReference type="ARBA" id="ARBA00042865"/>
    </source>
</evidence>
<dbReference type="InterPro" id="IPR043538">
    <property type="entry name" value="XYLT"/>
</dbReference>
<name>A0A1H6MQW3_9RHOB</name>
<dbReference type="OrthoDB" id="7943907at2"/>
<dbReference type="Proteomes" id="UP000199125">
    <property type="component" value="Unassembled WGS sequence"/>
</dbReference>
<dbReference type="EMBL" id="FNXG01000004">
    <property type="protein sequence ID" value="SEI04327.1"/>
    <property type="molecule type" value="Genomic_DNA"/>
</dbReference>
<evidence type="ECO:0000256" key="13">
    <source>
        <dbReference type="ARBA" id="ARBA00023180"/>
    </source>
</evidence>
<evidence type="ECO:0000259" key="15">
    <source>
        <dbReference type="Pfam" id="PF19349"/>
    </source>
</evidence>
<keyword evidence="4" id="KW-0808">Transferase</keyword>
<comment type="subcellular location">
    <subcellularLocation>
        <location evidence="2">Endoplasmic reticulum membrane</location>
        <topology evidence="2">Single-pass type II membrane protein</topology>
    </subcellularLocation>
    <subcellularLocation>
        <location evidence="1">Golgi apparatus membrane</location>
        <topology evidence="1">Single-pass type II membrane protein</topology>
    </subcellularLocation>
</comment>
<dbReference type="GO" id="GO:0050650">
    <property type="term" value="P:chondroitin sulfate proteoglycan biosynthetic process"/>
    <property type="evidence" value="ECO:0007669"/>
    <property type="project" value="TreeGrafter"/>
</dbReference>
<dbReference type="GO" id="GO:0015012">
    <property type="term" value="P:heparan sulfate proteoglycan biosynthetic process"/>
    <property type="evidence" value="ECO:0007669"/>
    <property type="project" value="TreeGrafter"/>
</dbReference>
<evidence type="ECO:0000256" key="12">
    <source>
        <dbReference type="ARBA" id="ARBA00023157"/>
    </source>
</evidence>
<keyword evidence="5" id="KW-0812">Transmembrane</keyword>
<dbReference type="Pfam" id="PF02485">
    <property type="entry name" value="Branch"/>
    <property type="match status" value="1"/>
</dbReference>
<keyword evidence="10" id="KW-0333">Golgi apparatus</keyword>
<keyword evidence="13" id="KW-0325">Glycoprotein</keyword>
<accession>A0A1H6MQW3</accession>
<dbReference type="GO" id="GO:0016020">
    <property type="term" value="C:membrane"/>
    <property type="evidence" value="ECO:0007669"/>
    <property type="project" value="InterPro"/>
</dbReference>
<keyword evidence="7" id="KW-0256">Endoplasmic reticulum</keyword>
<evidence type="ECO:0000256" key="1">
    <source>
        <dbReference type="ARBA" id="ARBA00004323"/>
    </source>
</evidence>
<evidence type="ECO:0000256" key="8">
    <source>
        <dbReference type="ARBA" id="ARBA00022968"/>
    </source>
</evidence>
<evidence type="ECO:0000313" key="17">
    <source>
        <dbReference type="Proteomes" id="UP000199125"/>
    </source>
</evidence>
<evidence type="ECO:0000313" key="16">
    <source>
        <dbReference type="EMBL" id="SEI04327.1"/>
    </source>
</evidence>
<keyword evidence="3" id="KW-0328">Glycosyltransferase</keyword>
<evidence type="ECO:0000256" key="9">
    <source>
        <dbReference type="ARBA" id="ARBA00022989"/>
    </source>
</evidence>
<keyword evidence="6" id="KW-0479">Metal-binding</keyword>
<dbReference type="GO" id="GO:0030158">
    <property type="term" value="F:protein xylosyltransferase activity"/>
    <property type="evidence" value="ECO:0007669"/>
    <property type="project" value="InterPro"/>
</dbReference>
<keyword evidence="12" id="KW-1015">Disulfide bond</keyword>
<evidence type="ECO:0000256" key="5">
    <source>
        <dbReference type="ARBA" id="ARBA00022692"/>
    </source>
</evidence>
<keyword evidence="8" id="KW-0735">Signal-anchor</keyword>
<dbReference type="InterPro" id="IPR045971">
    <property type="entry name" value="DUF5927"/>
</dbReference>
<keyword evidence="9" id="KW-1133">Transmembrane helix</keyword>
<evidence type="ECO:0000256" key="6">
    <source>
        <dbReference type="ARBA" id="ARBA00022723"/>
    </source>
</evidence>
<gene>
    <name evidence="16" type="ORF">SAMN04488075_2416</name>
</gene>
<evidence type="ECO:0000256" key="3">
    <source>
        <dbReference type="ARBA" id="ARBA00022676"/>
    </source>
</evidence>
<sequence>MNRPAAGEFALAPVAVPGLASVTGGGAAPVSGARVGIVMLCHDNLDLAARMARLWTDGGAVVAIHVDRSAPAGDVAQMQQVLAGLPVVFTRRRTCNWGTFSLVAATLDAAASLLARWPDVSHVMLVSGACLPLRPVAELQHFLSSHPGTDFIESVSVVDVGWTVGGLNEERFTLRFPFAYRRHRKLFDRWVRLQRRLGITRTPPLGVAPHIGSQWWCLTRRTLQAILDDPRRREFDRYFRQVWIPDESYFQTLVRRHSARIESRSLTLAKFDGQGKPYIFYDDHLGLLERSRVFVARKIWPGASALYASFPRPAGHLAEPDSERVEAVLDRAAARHRRGRAGLYMQSRFPRKDAEGRKTSQPYVVLHGVGDLFLDLPQAASAAIGGVVHGHILARNEVEFAAAAPVGPGALSSNSGLRDIDPRGFLSALIRSSPALPAFLHSPRDRQHLNWFMVTDPNARLLVVTGAWMVPLLRSEMPFDDTRRMAAILHRSERRFLDALDSVWVKARVRRWTLDEALARPDEIWEAVCSTLRPDDPPPDAVLPALHDHSGLGRLIRRLRNAGLKPH</sequence>
<feature type="domain" description="DUF5927" evidence="15">
    <location>
        <begin position="297"/>
        <end position="567"/>
    </location>
</feature>
<keyword evidence="11" id="KW-0472">Membrane</keyword>